<gene>
    <name evidence="2" type="ORF">D9756_005263</name>
</gene>
<dbReference type="EMBL" id="JAACJO010000008">
    <property type="protein sequence ID" value="KAF5354810.1"/>
    <property type="molecule type" value="Genomic_DNA"/>
</dbReference>
<evidence type="ECO:0000313" key="3">
    <source>
        <dbReference type="Proteomes" id="UP000559027"/>
    </source>
</evidence>
<dbReference type="Proteomes" id="UP000559027">
    <property type="component" value="Unassembled WGS sequence"/>
</dbReference>
<sequence>MGLVSSSQSGSPSSSVKSKARSRLSKPLPSELPKPLLPPPTESQPSHPPQTVHHRRVGSAAGVTGITTSTKLKERQAWYRHLKRSVPASERKAKKSAFIIRSLIVGQPTTASPKVTKASARPQLTKIKSSLVEPKSANRIIAELRTLSPLGDSDATIDSGARPDHKGASGTVGPIHAVCFEHPDAEADQLYFSKSADEGDDLKLDLTSLSDIGSAWVDRLSDMINDIQVIDLIRTPDLGLGQPGDGPGILAGAVPTPETVIQGIEQITPQLMALGFAIGKSILPDHQGIFPPTDRMSVLTYWWGLELVLPPPSLAYLSSAHSVSGSVMNFLTALSMVNNGVREILPFVRYISQFVDFEFNQIKNQDRGKGVVCAATWIMPAALVPRPWDFADPPIPSINPPKDKRELAGPPDSNPRPTPAPAPAPAPMPSPANGMPFLTPVPMTSA</sequence>
<organism evidence="2 3">
    <name type="scientific">Leucocoprinus leucothites</name>
    <dbReference type="NCBI Taxonomy" id="201217"/>
    <lineage>
        <taxon>Eukaryota</taxon>
        <taxon>Fungi</taxon>
        <taxon>Dikarya</taxon>
        <taxon>Basidiomycota</taxon>
        <taxon>Agaricomycotina</taxon>
        <taxon>Agaricomycetes</taxon>
        <taxon>Agaricomycetidae</taxon>
        <taxon>Agaricales</taxon>
        <taxon>Agaricineae</taxon>
        <taxon>Agaricaceae</taxon>
        <taxon>Leucocoprinus</taxon>
    </lineage>
</organism>
<feature type="compositionally biased region" description="Pro residues" evidence="1">
    <location>
        <begin position="30"/>
        <end position="48"/>
    </location>
</feature>
<protein>
    <submittedName>
        <fullName evidence="2">Uncharacterized protein</fullName>
    </submittedName>
</protein>
<evidence type="ECO:0000256" key="1">
    <source>
        <dbReference type="SAM" id="MobiDB-lite"/>
    </source>
</evidence>
<comment type="caution">
    <text evidence="2">The sequence shown here is derived from an EMBL/GenBank/DDBJ whole genome shotgun (WGS) entry which is preliminary data.</text>
</comment>
<dbReference type="AlphaFoldDB" id="A0A8H5D790"/>
<dbReference type="OrthoDB" id="2434934at2759"/>
<feature type="compositionally biased region" description="Low complexity" evidence="1">
    <location>
        <begin position="1"/>
        <end position="17"/>
    </location>
</feature>
<reference evidence="2 3" key="1">
    <citation type="journal article" date="2020" name="ISME J.">
        <title>Uncovering the hidden diversity of litter-decomposition mechanisms in mushroom-forming fungi.</title>
        <authorList>
            <person name="Floudas D."/>
            <person name="Bentzer J."/>
            <person name="Ahren D."/>
            <person name="Johansson T."/>
            <person name="Persson P."/>
            <person name="Tunlid A."/>
        </authorList>
    </citation>
    <scope>NUCLEOTIDE SEQUENCE [LARGE SCALE GENOMIC DNA]</scope>
    <source>
        <strain evidence="2 3">CBS 146.42</strain>
    </source>
</reference>
<feature type="region of interest" description="Disordered" evidence="1">
    <location>
        <begin position="394"/>
        <end position="446"/>
    </location>
</feature>
<evidence type="ECO:0000313" key="2">
    <source>
        <dbReference type="EMBL" id="KAF5354810.1"/>
    </source>
</evidence>
<proteinExistence type="predicted"/>
<feature type="compositionally biased region" description="Pro residues" evidence="1">
    <location>
        <begin position="412"/>
        <end position="430"/>
    </location>
</feature>
<name>A0A8H5D790_9AGAR</name>
<accession>A0A8H5D790</accession>
<feature type="region of interest" description="Disordered" evidence="1">
    <location>
        <begin position="1"/>
        <end position="69"/>
    </location>
</feature>
<keyword evidence="3" id="KW-1185">Reference proteome</keyword>